<gene>
    <name evidence="1" type="ORF">HELGO_WM9506</name>
</gene>
<dbReference type="PROSITE" id="PS51257">
    <property type="entry name" value="PROKAR_LIPOPROTEIN"/>
    <property type="match status" value="1"/>
</dbReference>
<sequence length="67" mass="7472">MVIKIGKIVALLYILIFACGCSALSLGYEKSYCEENGYDYTDAGICGNPMTIYQNRKYINSLKSDCQ</sequence>
<evidence type="ECO:0000313" key="1">
    <source>
        <dbReference type="EMBL" id="CAA6816258.1"/>
    </source>
</evidence>
<dbReference type="AlphaFoldDB" id="A0A6S6TIF9"/>
<name>A0A6S6TIF9_9BACT</name>
<evidence type="ECO:0008006" key="2">
    <source>
        <dbReference type="Google" id="ProtNLM"/>
    </source>
</evidence>
<organism evidence="1">
    <name type="scientific">uncultured Campylobacterales bacterium</name>
    <dbReference type="NCBI Taxonomy" id="352960"/>
    <lineage>
        <taxon>Bacteria</taxon>
        <taxon>Pseudomonadati</taxon>
        <taxon>Campylobacterota</taxon>
        <taxon>Epsilonproteobacteria</taxon>
        <taxon>Campylobacterales</taxon>
        <taxon>environmental samples</taxon>
    </lineage>
</organism>
<protein>
    <recommendedName>
        <fullName evidence="2">Lipoprotein</fullName>
    </recommendedName>
</protein>
<proteinExistence type="predicted"/>
<dbReference type="EMBL" id="CACVAW010000068">
    <property type="protein sequence ID" value="CAA6816258.1"/>
    <property type="molecule type" value="Genomic_DNA"/>
</dbReference>
<reference evidence="1" key="1">
    <citation type="submission" date="2020-01" db="EMBL/GenBank/DDBJ databases">
        <authorList>
            <person name="Meier V. D."/>
            <person name="Meier V D."/>
        </authorList>
    </citation>
    <scope>NUCLEOTIDE SEQUENCE</scope>
    <source>
        <strain evidence="1">HLG_WM_MAG_12</strain>
    </source>
</reference>
<accession>A0A6S6TIF9</accession>